<keyword evidence="2" id="KW-0963">Cytoplasm</keyword>
<dbReference type="Proteomes" id="UP000322887">
    <property type="component" value="Chromosome"/>
</dbReference>
<dbReference type="FunFam" id="3.50.80.10:FF:000001">
    <property type="entry name" value="D-aminoacyl-tRNA deacylase"/>
    <property type="match status" value="1"/>
</dbReference>
<evidence type="ECO:0000313" key="6">
    <source>
        <dbReference type="Proteomes" id="UP000322887"/>
    </source>
</evidence>
<dbReference type="GO" id="GO:0000049">
    <property type="term" value="F:tRNA binding"/>
    <property type="evidence" value="ECO:0007669"/>
    <property type="project" value="UniProtKB-UniRule"/>
</dbReference>
<dbReference type="Pfam" id="PF02580">
    <property type="entry name" value="Tyr_Deacylase"/>
    <property type="match status" value="1"/>
</dbReference>
<proteinExistence type="inferred from homology"/>
<name>A0A3D3R817_9PLAN</name>
<dbReference type="GeneID" id="98646757"/>
<dbReference type="Proteomes" id="UP000263642">
    <property type="component" value="Unassembled WGS sequence"/>
</dbReference>
<accession>A0A517X9Y3</accession>
<dbReference type="EC" id="3.1.1.96" evidence="2"/>
<evidence type="ECO:0000256" key="1">
    <source>
        <dbReference type="ARBA" id="ARBA00009673"/>
    </source>
</evidence>
<dbReference type="EMBL" id="CP042910">
    <property type="protein sequence ID" value="QEG16307.1"/>
    <property type="molecule type" value="Genomic_DNA"/>
</dbReference>
<reference evidence="4 6" key="2">
    <citation type="submission" date="2019-08" db="EMBL/GenBank/DDBJ databases">
        <title>Deep-cultivation of Planctomycetes and their phenomic and genomic characterization uncovers novel biology.</title>
        <authorList>
            <person name="Wiegand S."/>
            <person name="Jogler M."/>
            <person name="Boedeker C."/>
            <person name="Pinto D."/>
            <person name="Vollmers J."/>
            <person name="Rivas-Marin E."/>
            <person name="Kohn T."/>
            <person name="Peeters S.H."/>
            <person name="Heuer A."/>
            <person name="Rast P."/>
            <person name="Oberbeckmann S."/>
            <person name="Bunk B."/>
            <person name="Jeske O."/>
            <person name="Meyerdierks A."/>
            <person name="Storesund J.E."/>
            <person name="Kallscheuer N."/>
            <person name="Luecker S."/>
            <person name="Lage O.M."/>
            <person name="Pohl T."/>
            <person name="Merkel B.J."/>
            <person name="Hornburger P."/>
            <person name="Mueller R.-W."/>
            <person name="Bruemmer F."/>
            <person name="Labrenz M."/>
            <person name="Spormann A.M."/>
            <person name="Op den Camp H."/>
            <person name="Overmann J."/>
            <person name="Amann R."/>
            <person name="Jetten M.S.M."/>
            <person name="Mascher T."/>
            <person name="Medema M.H."/>
            <person name="Devos D.P."/>
            <person name="Kaster A.-K."/>
            <person name="Ovreas L."/>
            <person name="Rohde M."/>
            <person name="Galperin M.Y."/>
            <person name="Jogler C."/>
        </authorList>
    </citation>
    <scope>NUCLEOTIDE SEQUENCE [LARGE SCALE GENOMIC DNA]</scope>
    <source>
        <strain evidence="4 6">DSM 8797</strain>
    </source>
</reference>
<dbReference type="GO" id="GO:0005737">
    <property type="term" value="C:cytoplasm"/>
    <property type="evidence" value="ECO:0007669"/>
    <property type="project" value="UniProtKB-SubCell"/>
</dbReference>
<dbReference type="GO" id="GO:0019478">
    <property type="term" value="P:D-amino acid catabolic process"/>
    <property type="evidence" value="ECO:0007669"/>
    <property type="project" value="UniProtKB-UniRule"/>
</dbReference>
<comment type="similarity">
    <text evidence="1 2">Belongs to the DTD family.</text>
</comment>
<dbReference type="AlphaFoldDB" id="A0A3D3R817"/>
<dbReference type="NCBIfam" id="TIGR00256">
    <property type="entry name" value="D-aminoacyl-tRNA deacylase"/>
    <property type="match status" value="1"/>
</dbReference>
<comment type="subcellular location">
    <subcellularLocation>
        <location evidence="2">Cytoplasm</location>
    </subcellularLocation>
</comment>
<dbReference type="PANTHER" id="PTHR10472:SF5">
    <property type="entry name" value="D-AMINOACYL-TRNA DEACYLASE 1"/>
    <property type="match status" value="1"/>
</dbReference>
<dbReference type="CDD" id="cd00563">
    <property type="entry name" value="Dtyr_deacylase"/>
    <property type="match status" value="1"/>
</dbReference>
<comment type="catalytic activity">
    <reaction evidence="2">
        <text>glycyl-tRNA(Ala) + H2O = tRNA(Ala) + glycine + H(+)</text>
        <dbReference type="Rhea" id="RHEA:53744"/>
        <dbReference type="Rhea" id="RHEA-COMP:9657"/>
        <dbReference type="Rhea" id="RHEA-COMP:13640"/>
        <dbReference type="ChEBI" id="CHEBI:15377"/>
        <dbReference type="ChEBI" id="CHEBI:15378"/>
        <dbReference type="ChEBI" id="CHEBI:57305"/>
        <dbReference type="ChEBI" id="CHEBI:78442"/>
        <dbReference type="ChEBI" id="CHEBI:78522"/>
    </reaction>
</comment>
<keyword evidence="2 4" id="KW-0378">Hydrolase</keyword>
<organism evidence="3 5">
    <name type="scientific">Gimesia maris</name>
    <dbReference type="NCBI Taxonomy" id="122"/>
    <lineage>
        <taxon>Bacteria</taxon>
        <taxon>Pseudomonadati</taxon>
        <taxon>Planctomycetota</taxon>
        <taxon>Planctomycetia</taxon>
        <taxon>Planctomycetales</taxon>
        <taxon>Planctomycetaceae</taxon>
        <taxon>Gimesia</taxon>
    </lineage>
</organism>
<keyword evidence="2" id="KW-0694">RNA-binding</keyword>
<comment type="subunit">
    <text evidence="2">Homodimer.</text>
</comment>
<protein>
    <recommendedName>
        <fullName evidence="2">D-aminoacyl-tRNA deacylase</fullName>
        <shortName evidence="2">DTD</shortName>
        <ecNumber evidence="2">3.1.1.96</ecNumber>
    </recommendedName>
    <alternativeName>
        <fullName evidence="2">Gly-tRNA(Ala) deacylase</fullName>
        <ecNumber evidence="2">3.1.1.-</ecNumber>
    </alternativeName>
</protein>
<dbReference type="PANTHER" id="PTHR10472">
    <property type="entry name" value="D-TYROSYL-TRNA TYR DEACYLASE"/>
    <property type="match status" value="1"/>
</dbReference>
<comment type="function">
    <text evidence="2">An aminoacyl-tRNA editing enzyme that deacylates mischarged D-aminoacyl-tRNAs. Also deacylates mischarged glycyl-tRNA(Ala), protecting cells against glycine mischarging by AlaRS. Acts via tRNA-based rather than protein-based catalysis; rejects L-amino acids rather than detecting D-amino acids in the active site. By recycling D-aminoacyl-tRNA to D-amino acids and free tRNA molecules, this enzyme counteracts the toxicity associated with the formation of D-aminoacyl-tRNA entities in vivo and helps enforce protein L-homochirality.</text>
</comment>
<evidence type="ECO:0000313" key="3">
    <source>
        <dbReference type="EMBL" id="HCO24222.1"/>
    </source>
</evidence>
<keyword evidence="2" id="KW-0820">tRNA-binding</keyword>
<dbReference type="EMBL" id="DQAY01000084">
    <property type="protein sequence ID" value="HCO24222.1"/>
    <property type="molecule type" value="Genomic_DNA"/>
</dbReference>
<keyword evidence="6" id="KW-1185">Reference proteome</keyword>
<dbReference type="RefSeq" id="WP_002648659.1">
    <property type="nucleotide sequence ID" value="NZ_CAXAST010000007.1"/>
</dbReference>
<dbReference type="GO" id="GO:0051500">
    <property type="term" value="F:D-tyrosyl-tRNA(Tyr) deacylase activity"/>
    <property type="evidence" value="ECO:0007669"/>
    <property type="project" value="TreeGrafter"/>
</dbReference>
<sequence length="149" mass="16459">MRAVVQRVSRASVTVNGEITGEIEQGFLVLLGVEQDDTQDDVIYLAQKSAGLRVFEDADGKMNLSLSDVNGKMLVVSQFTLLGDCRKGRRPSFVNAARPEQANELYQSFVAEVRGQGIPVETGRFQEHMDVELVNDGPITLLLDSKKQF</sequence>
<comment type="domain">
    <text evidence="2">A Gly-cisPro motif from one monomer fits into the active site of the other monomer to allow specific chiral rejection of L-amino acids.</text>
</comment>
<comment type="catalytic activity">
    <reaction evidence="2">
        <text>a D-aminoacyl-tRNA + H2O = a tRNA + a D-alpha-amino acid + H(+)</text>
        <dbReference type="Rhea" id="RHEA:13953"/>
        <dbReference type="Rhea" id="RHEA-COMP:10123"/>
        <dbReference type="Rhea" id="RHEA-COMP:10124"/>
        <dbReference type="ChEBI" id="CHEBI:15377"/>
        <dbReference type="ChEBI" id="CHEBI:15378"/>
        <dbReference type="ChEBI" id="CHEBI:59871"/>
        <dbReference type="ChEBI" id="CHEBI:78442"/>
        <dbReference type="ChEBI" id="CHEBI:79333"/>
        <dbReference type="EC" id="3.1.1.96"/>
    </reaction>
</comment>
<gene>
    <name evidence="2 4" type="primary">dtd</name>
    <name evidence="3" type="ORF">DIT97_14700</name>
    <name evidence="4" type="ORF">GmarT_21700</name>
</gene>
<dbReference type="InterPro" id="IPR003732">
    <property type="entry name" value="Daa-tRNA_deacyls_DTD"/>
</dbReference>
<dbReference type="Gene3D" id="3.50.80.10">
    <property type="entry name" value="D-tyrosyl-tRNA(Tyr) deacylase"/>
    <property type="match status" value="1"/>
</dbReference>
<evidence type="ECO:0000313" key="4">
    <source>
        <dbReference type="EMBL" id="QEG16307.1"/>
    </source>
</evidence>
<dbReference type="EC" id="3.1.1.-" evidence="2"/>
<dbReference type="GO" id="GO:0043908">
    <property type="term" value="F:Ser(Gly)-tRNA(Ala) hydrolase activity"/>
    <property type="evidence" value="ECO:0007669"/>
    <property type="project" value="UniProtKB-UniRule"/>
</dbReference>
<evidence type="ECO:0000313" key="5">
    <source>
        <dbReference type="Proteomes" id="UP000263642"/>
    </source>
</evidence>
<reference evidence="3 5" key="1">
    <citation type="journal article" date="2018" name="Nat. Biotechnol.">
        <title>A standardized bacterial taxonomy based on genome phylogeny substantially revises the tree of life.</title>
        <authorList>
            <person name="Parks D.H."/>
            <person name="Chuvochina M."/>
            <person name="Waite D.W."/>
            <person name="Rinke C."/>
            <person name="Skarshewski A."/>
            <person name="Chaumeil P.A."/>
            <person name="Hugenholtz P."/>
        </authorList>
    </citation>
    <scope>NUCLEOTIDE SEQUENCE [LARGE SCALE GENOMIC DNA]</scope>
    <source>
        <strain evidence="3">UBA9375</strain>
    </source>
</reference>
<evidence type="ECO:0000256" key="2">
    <source>
        <dbReference type="HAMAP-Rule" id="MF_00518"/>
    </source>
</evidence>
<accession>A0A3D3R817</accession>
<feature type="short sequence motif" description="Gly-cisPro motif, important for rejection of L-amino acids" evidence="2">
    <location>
        <begin position="137"/>
        <end position="138"/>
    </location>
</feature>
<dbReference type="GO" id="GO:0106026">
    <property type="term" value="F:Gly-tRNA(Ala) deacylase activity"/>
    <property type="evidence" value="ECO:0007669"/>
    <property type="project" value="UniProtKB-UniRule"/>
</dbReference>
<dbReference type="HAMAP" id="MF_00518">
    <property type="entry name" value="Deacylase_Dtd"/>
    <property type="match status" value="1"/>
</dbReference>
<dbReference type="SUPFAM" id="SSF69500">
    <property type="entry name" value="DTD-like"/>
    <property type="match status" value="1"/>
</dbReference>
<dbReference type="InterPro" id="IPR023509">
    <property type="entry name" value="DTD-like_sf"/>
</dbReference>